<evidence type="ECO:0000259" key="4">
    <source>
        <dbReference type="Pfam" id="PF13828"/>
    </source>
</evidence>
<keyword evidence="2" id="KW-1133">Transmembrane helix</keyword>
<feature type="region of interest" description="Disordered" evidence="1">
    <location>
        <begin position="1"/>
        <end position="20"/>
    </location>
</feature>
<proteinExistence type="predicted"/>
<accession>A0A7W7SDZ9</accession>
<dbReference type="Pfam" id="PF13828">
    <property type="entry name" value="DUF4190"/>
    <property type="match status" value="1"/>
</dbReference>
<dbReference type="AlphaFoldDB" id="A0A7W7SDZ9"/>
<organism evidence="5 6">
    <name type="scientific">Kitasatospora gansuensis</name>
    <dbReference type="NCBI Taxonomy" id="258050"/>
    <lineage>
        <taxon>Bacteria</taxon>
        <taxon>Bacillati</taxon>
        <taxon>Actinomycetota</taxon>
        <taxon>Actinomycetes</taxon>
        <taxon>Kitasatosporales</taxon>
        <taxon>Streptomycetaceae</taxon>
        <taxon>Kitasatospora</taxon>
    </lineage>
</organism>
<evidence type="ECO:0000256" key="2">
    <source>
        <dbReference type="SAM" id="Phobius"/>
    </source>
</evidence>
<dbReference type="Proteomes" id="UP000573327">
    <property type="component" value="Unassembled WGS sequence"/>
</dbReference>
<feature type="domain" description="DUF1707" evidence="3">
    <location>
        <begin position="21"/>
        <end position="73"/>
    </location>
</feature>
<keyword evidence="6" id="KW-1185">Reference proteome</keyword>
<dbReference type="Pfam" id="PF08044">
    <property type="entry name" value="DUF1707"/>
    <property type="match status" value="1"/>
</dbReference>
<name>A0A7W7SDZ9_9ACTN</name>
<keyword evidence="2" id="KW-0472">Membrane</keyword>
<keyword evidence="2" id="KW-0812">Transmembrane</keyword>
<dbReference type="InterPro" id="IPR012551">
    <property type="entry name" value="DUF1707_SHOCT-like"/>
</dbReference>
<dbReference type="InterPro" id="IPR025241">
    <property type="entry name" value="DUF4190"/>
</dbReference>
<dbReference type="PANTHER" id="PTHR40763:SF4">
    <property type="entry name" value="DUF1707 DOMAIN-CONTAINING PROTEIN"/>
    <property type="match status" value="1"/>
</dbReference>
<evidence type="ECO:0000256" key="1">
    <source>
        <dbReference type="SAM" id="MobiDB-lite"/>
    </source>
</evidence>
<dbReference type="EMBL" id="JACHJR010000001">
    <property type="protein sequence ID" value="MBB4948695.1"/>
    <property type="molecule type" value="Genomic_DNA"/>
</dbReference>
<reference evidence="5 6" key="1">
    <citation type="submission" date="2020-08" db="EMBL/GenBank/DDBJ databases">
        <title>Sequencing the genomes of 1000 actinobacteria strains.</title>
        <authorList>
            <person name="Klenk H.-P."/>
        </authorList>
    </citation>
    <scope>NUCLEOTIDE SEQUENCE [LARGE SCALE GENOMIC DNA]</scope>
    <source>
        <strain evidence="5 6">DSM 44786</strain>
    </source>
</reference>
<gene>
    <name evidence="5" type="ORF">F4556_004230</name>
</gene>
<protein>
    <recommendedName>
        <fullName evidence="7">DUF4190 domain-containing protein</fullName>
    </recommendedName>
</protein>
<evidence type="ECO:0000259" key="3">
    <source>
        <dbReference type="Pfam" id="PF08044"/>
    </source>
</evidence>
<evidence type="ECO:0000313" key="5">
    <source>
        <dbReference type="EMBL" id="MBB4948695.1"/>
    </source>
</evidence>
<feature type="transmembrane region" description="Helical" evidence="2">
    <location>
        <begin position="100"/>
        <end position="124"/>
    </location>
</feature>
<feature type="transmembrane region" description="Helical" evidence="2">
    <location>
        <begin position="65"/>
        <end position="88"/>
    </location>
</feature>
<sequence length="171" mass="17991">MSMQPWGQPQPYGAGAGQAAMRAGHTDRERAVDVIKAAYAEGRLSANEYSARFDAVQRAKTYGQLAYLVSDLPVGPVALPLVGAPMMMQPVYAPRRQTNGLAIASLVFGLLCLPGGLFAIPAVVTGHLAKKQLRESGEEGDGMATAGLVLGWLSVGGWALFILFVLLAAVH</sequence>
<feature type="transmembrane region" description="Helical" evidence="2">
    <location>
        <begin position="144"/>
        <end position="170"/>
    </location>
</feature>
<dbReference type="RefSeq" id="WP_246511054.1">
    <property type="nucleotide sequence ID" value="NZ_JACHJR010000001.1"/>
</dbReference>
<feature type="domain" description="DUF4190" evidence="4">
    <location>
        <begin position="101"/>
        <end position="161"/>
    </location>
</feature>
<comment type="caution">
    <text evidence="5">The sequence shown here is derived from an EMBL/GenBank/DDBJ whole genome shotgun (WGS) entry which is preliminary data.</text>
</comment>
<dbReference type="PANTHER" id="PTHR40763">
    <property type="entry name" value="MEMBRANE PROTEIN-RELATED"/>
    <property type="match status" value="1"/>
</dbReference>
<evidence type="ECO:0000313" key="6">
    <source>
        <dbReference type="Proteomes" id="UP000573327"/>
    </source>
</evidence>
<evidence type="ECO:0008006" key="7">
    <source>
        <dbReference type="Google" id="ProtNLM"/>
    </source>
</evidence>